<dbReference type="InterPro" id="IPR002468">
    <property type="entry name" value="Pept_M24A_MAP2"/>
</dbReference>
<dbReference type="OrthoDB" id="7848262at2759"/>
<keyword evidence="5" id="KW-0963">Cytoplasm</keyword>
<evidence type="ECO:0000256" key="3">
    <source>
        <dbReference type="ARBA" id="ARBA00001954"/>
    </source>
</evidence>
<name>A0A0D6ES41_SPOSA</name>
<dbReference type="Gene3D" id="1.10.10.10">
    <property type="entry name" value="Winged helix-like DNA-binding domain superfamily/Winged helix DNA-binding domain"/>
    <property type="match status" value="1"/>
</dbReference>
<dbReference type="GO" id="GO:0004239">
    <property type="term" value="F:initiator methionyl aminopeptidase activity"/>
    <property type="evidence" value="ECO:0007669"/>
    <property type="project" value="UniProtKB-EC"/>
</dbReference>
<evidence type="ECO:0000256" key="6">
    <source>
        <dbReference type="ARBA" id="ARBA00022670"/>
    </source>
</evidence>
<dbReference type="PROSITE" id="PS01202">
    <property type="entry name" value="MAP_2"/>
    <property type="match status" value="1"/>
</dbReference>
<dbReference type="AlphaFoldDB" id="A0A0D6ES41"/>
<dbReference type="InterPro" id="IPR036390">
    <property type="entry name" value="WH_DNA-bd_sf"/>
</dbReference>
<comment type="similarity">
    <text evidence="9">Belongs to the peptidase M24A family.</text>
</comment>
<dbReference type="GO" id="GO:0046872">
    <property type="term" value="F:metal ion binding"/>
    <property type="evidence" value="ECO:0007669"/>
    <property type="project" value="UniProtKB-KW"/>
</dbReference>
<dbReference type="EC" id="3.4.11.18" evidence="9"/>
<feature type="compositionally biased region" description="Acidic residues" evidence="10">
    <location>
        <begin position="41"/>
        <end position="54"/>
    </location>
</feature>
<dbReference type="PRINTS" id="PR00599">
    <property type="entry name" value="MAPEPTIDASE"/>
</dbReference>
<evidence type="ECO:0000256" key="8">
    <source>
        <dbReference type="ARBA" id="ARBA00022801"/>
    </source>
</evidence>
<dbReference type="PANTHER" id="PTHR45777:SF2">
    <property type="entry name" value="METHIONINE AMINOPEPTIDASE 2"/>
    <property type="match status" value="1"/>
</dbReference>
<comment type="function">
    <text evidence="9">Cotranslationally removes the N-terminal methionine from nascent proteins. The N-terminal methionine is often cleaved when the second residue in the primary sequence is small and uncharged (Met-Ala-, Cys, Gly, Pro, Ser, Thr, or Val).</text>
</comment>
<evidence type="ECO:0000313" key="12">
    <source>
        <dbReference type="EMBL" id="CEQ42937.1"/>
    </source>
</evidence>
<accession>A0A0D6ES41</accession>
<evidence type="ECO:0000256" key="9">
    <source>
        <dbReference type="RuleBase" id="RU003653"/>
    </source>
</evidence>
<dbReference type="InterPro" id="IPR036388">
    <property type="entry name" value="WH-like_DNA-bd_sf"/>
</dbReference>
<keyword evidence="8" id="KW-0378">Hydrolase</keyword>
<organism evidence="12 13">
    <name type="scientific">Sporidiobolus salmonicolor</name>
    <name type="common">Yeast-like fungus</name>
    <name type="synonym">Sporobolomyces salmonicolor</name>
    <dbReference type="NCBI Taxonomy" id="5005"/>
    <lineage>
        <taxon>Eukaryota</taxon>
        <taxon>Fungi</taxon>
        <taxon>Dikarya</taxon>
        <taxon>Basidiomycota</taxon>
        <taxon>Pucciniomycotina</taxon>
        <taxon>Microbotryomycetes</taxon>
        <taxon>Sporidiobolales</taxon>
        <taxon>Sporidiobolaceae</taxon>
        <taxon>Sporobolomyces</taxon>
    </lineage>
</organism>
<evidence type="ECO:0000256" key="5">
    <source>
        <dbReference type="ARBA" id="ARBA00022490"/>
    </source>
</evidence>
<keyword evidence="4 9" id="KW-0031">Aminopeptidase</keyword>
<feature type="region of interest" description="Disordered" evidence="10">
    <location>
        <begin position="1"/>
        <end position="93"/>
    </location>
</feature>
<dbReference type="NCBIfam" id="TIGR00501">
    <property type="entry name" value="met_pdase_II"/>
    <property type="match status" value="1"/>
</dbReference>
<reference evidence="13" key="1">
    <citation type="submission" date="2015-02" db="EMBL/GenBank/DDBJ databases">
        <authorList>
            <person name="Gon?alves P."/>
        </authorList>
    </citation>
    <scope>NUCLEOTIDE SEQUENCE [LARGE SCALE GENOMIC DNA]</scope>
</reference>
<evidence type="ECO:0000259" key="11">
    <source>
        <dbReference type="Pfam" id="PF00557"/>
    </source>
</evidence>
<protein>
    <recommendedName>
        <fullName evidence="9">Methionine aminopeptidase</fullName>
        <ecNumber evidence="9">3.4.11.18</ecNumber>
    </recommendedName>
</protein>
<dbReference type="InterPro" id="IPR000994">
    <property type="entry name" value="Pept_M24"/>
</dbReference>
<proteinExistence type="inferred from homology"/>
<evidence type="ECO:0000256" key="1">
    <source>
        <dbReference type="ARBA" id="ARBA00000294"/>
    </source>
</evidence>
<dbReference type="GO" id="GO:0005737">
    <property type="term" value="C:cytoplasm"/>
    <property type="evidence" value="ECO:0007669"/>
    <property type="project" value="TreeGrafter"/>
</dbReference>
<dbReference type="GO" id="GO:0070006">
    <property type="term" value="F:metalloaminopeptidase activity"/>
    <property type="evidence" value="ECO:0007669"/>
    <property type="project" value="InterPro"/>
</dbReference>
<evidence type="ECO:0000256" key="4">
    <source>
        <dbReference type="ARBA" id="ARBA00022438"/>
    </source>
</evidence>
<dbReference type="CDD" id="cd01088">
    <property type="entry name" value="MetAP2"/>
    <property type="match status" value="1"/>
</dbReference>
<keyword evidence="13" id="KW-1185">Reference proteome</keyword>
<comment type="cofactor">
    <cofactor evidence="2">
        <name>Mn(2+)</name>
        <dbReference type="ChEBI" id="CHEBI:29035"/>
    </cofactor>
</comment>
<evidence type="ECO:0000256" key="10">
    <source>
        <dbReference type="SAM" id="MobiDB-lite"/>
    </source>
</evidence>
<feature type="domain" description="Peptidase M24" evidence="11">
    <location>
        <begin position="139"/>
        <end position="341"/>
    </location>
</feature>
<dbReference type="EMBL" id="CENE01000041">
    <property type="protein sequence ID" value="CEQ42937.1"/>
    <property type="molecule type" value="Genomic_DNA"/>
</dbReference>
<evidence type="ECO:0000313" key="13">
    <source>
        <dbReference type="Proteomes" id="UP000243876"/>
    </source>
</evidence>
<evidence type="ECO:0000256" key="7">
    <source>
        <dbReference type="ARBA" id="ARBA00022723"/>
    </source>
</evidence>
<feature type="non-terminal residue" evidence="12">
    <location>
        <position position="1"/>
    </location>
</feature>
<comment type="cofactor">
    <cofactor evidence="9">
        <name>Co(2+)</name>
        <dbReference type="ChEBI" id="CHEBI:48828"/>
    </cofactor>
    <cofactor evidence="9">
        <name>Zn(2+)</name>
        <dbReference type="ChEBI" id="CHEBI:29105"/>
    </cofactor>
    <cofactor evidence="9">
        <name>Mn(2+)</name>
        <dbReference type="ChEBI" id="CHEBI:29035"/>
    </cofactor>
    <cofactor evidence="9">
        <name>Fe(2+)</name>
        <dbReference type="ChEBI" id="CHEBI:29033"/>
    </cofactor>
    <text evidence="9">Binds 2 divalent metal cations per subunit. Has a high-affinity and a low affinity metal-binding site. The true nature of the physiological cofactor is under debate. The enzyme is active with cobalt, zinc, manganese or divalent iron ions.</text>
</comment>
<dbReference type="InterPro" id="IPR001714">
    <property type="entry name" value="Pept_M24_MAP"/>
</dbReference>
<dbReference type="Pfam" id="PF00557">
    <property type="entry name" value="Peptidase_M24"/>
    <property type="match status" value="1"/>
</dbReference>
<dbReference type="InterPro" id="IPR050247">
    <property type="entry name" value="Met_Aminopeptidase_Type2"/>
</dbReference>
<dbReference type="SUPFAM" id="SSF55920">
    <property type="entry name" value="Creatinase/aminopeptidase"/>
    <property type="match status" value="1"/>
</dbReference>
<dbReference type="GO" id="GO:0006508">
    <property type="term" value="P:proteolysis"/>
    <property type="evidence" value="ECO:0007669"/>
    <property type="project" value="UniProtKB-KW"/>
</dbReference>
<dbReference type="Proteomes" id="UP000243876">
    <property type="component" value="Unassembled WGS sequence"/>
</dbReference>
<keyword evidence="7 9" id="KW-0479">Metal-binding</keyword>
<keyword evidence="6 9" id="KW-0645">Protease</keyword>
<dbReference type="SUPFAM" id="SSF46785">
    <property type="entry name" value="Winged helix' DNA-binding domain"/>
    <property type="match status" value="1"/>
</dbReference>
<evidence type="ECO:0000256" key="2">
    <source>
        <dbReference type="ARBA" id="ARBA00001936"/>
    </source>
</evidence>
<comment type="catalytic activity">
    <reaction evidence="1 9">
        <text>Release of N-terminal amino acids, preferentially methionine, from peptides and arylamides.</text>
        <dbReference type="EC" id="3.4.11.18"/>
    </reaction>
</comment>
<dbReference type="PANTHER" id="PTHR45777">
    <property type="entry name" value="METHIONINE AMINOPEPTIDASE 2"/>
    <property type="match status" value="1"/>
</dbReference>
<sequence length="481" mass="53111">MSATQAPAAPTKEVETLLVQPQENSVKPAEDEAAHTNGDTPAEDDDDDAEEEGDAVAGSAEKKKPKKKKKAAGPGAPAVAQTEPPTIPVSQMYRNGQYPVGETHEYLNDNAFRTTSEEMRHKERLLLAEPSTSAFNYNAIRRAAEVHRQVRYYARKHIKPGMSMTEIAEMIENGTRALVEENGMESGIGFPTGLSRNHCAAHYTPNAGDKTVLQYEDVLKVDFGVHVNGRIVDSAFTLNWEPTYNNLLAAAKDATETGVREAGIDVRMGDIGAAIQEAMESYEVEVNGKVLPVKSIRNLTGHSIDPYTIHAGKSVPIIALAEDDDEFHVKMEEGEYFAIETFGSTGRGKVRDDGACSHYAKIANAPRVPLRLQSSKKLLGVIDRSFGTLPWCRRYLDRLGETNYYAGLKELVETGLVQDYPPLSDIEGCQTAQFVRRVPAFLSRPLNATRSHLQKLRRTKQEHTILLRPTCKEVVTRGDDY</sequence>
<dbReference type="InterPro" id="IPR036005">
    <property type="entry name" value="Creatinase/aminopeptidase-like"/>
</dbReference>
<dbReference type="Gene3D" id="3.90.230.10">
    <property type="entry name" value="Creatinase/methionine aminopeptidase superfamily"/>
    <property type="match status" value="1"/>
</dbReference>
<gene>
    <name evidence="12" type="primary">SPOSA6832_04808</name>
</gene>
<dbReference type="HAMAP" id="MF_03175">
    <property type="entry name" value="MetAP_2_euk"/>
    <property type="match status" value="1"/>
</dbReference>
<comment type="cofactor">
    <cofactor evidence="3">
        <name>Fe(2+)</name>
        <dbReference type="ChEBI" id="CHEBI:29033"/>
    </cofactor>
</comment>
<dbReference type="InterPro" id="IPR018349">
    <property type="entry name" value="Pept_M24A_MAP2_BS"/>
</dbReference>